<dbReference type="Proteomes" id="UP000422736">
    <property type="component" value="Chromosome 6"/>
</dbReference>
<feature type="compositionally biased region" description="Basic and acidic residues" evidence="1">
    <location>
        <begin position="124"/>
        <end position="133"/>
    </location>
</feature>
<gene>
    <name evidence="2" type="primary">MND2</name>
    <name evidence="2" type="ORF">FIM1_4145</name>
</gene>
<dbReference type="Pfam" id="PF05841">
    <property type="entry name" value="Apc15p"/>
    <property type="match status" value="1"/>
</dbReference>
<protein>
    <submittedName>
        <fullName evidence="2">Apc15p super family protein</fullName>
    </submittedName>
</protein>
<keyword evidence="3" id="KW-1185">Reference proteome</keyword>
<evidence type="ECO:0000313" key="3">
    <source>
        <dbReference type="Proteomes" id="UP000422736"/>
    </source>
</evidence>
<name>A0ABX6F242_KLUMA</name>
<dbReference type="EMBL" id="CP015059">
    <property type="protein sequence ID" value="QGN17413.1"/>
    <property type="molecule type" value="Genomic_DNA"/>
</dbReference>
<accession>A0ABX6F242</accession>
<dbReference type="InterPro" id="IPR008402">
    <property type="entry name" value="APC_su15/mnd2"/>
</dbReference>
<feature type="region of interest" description="Disordered" evidence="1">
    <location>
        <begin position="39"/>
        <end position="64"/>
    </location>
</feature>
<feature type="region of interest" description="Disordered" evidence="1">
    <location>
        <begin position="124"/>
        <end position="145"/>
    </location>
</feature>
<feature type="region of interest" description="Disordered" evidence="1">
    <location>
        <begin position="221"/>
        <end position="245"/>
    </location>
</feature>
<organism evidence="2 3">
    <name type="scientific">Kluyveromyces marxianus</name>
    <name type="common">Yeast</name>
    <name type="synonym">Candida kefyr</name>
    <dbReference type="NCBI Taxonomy" id="4911"/>
    <lineage>
        <taxon>Eukaryota</taxon>
        <taxon>Fungi</taxon>
        <taxon>Dikarya</taxon>
        <taxon>Ascomycota</taxon>
        <taxon>Saccharomycotina</taxon>
        <taxon>Saccharomycetes</taxon>
        <taxon>Saccharomycetales</taxon>
        <taxon>Saccharomycetaceae</taxon>
        <taxon>Kluyveromyces</taxon>
    </lineage>
</organism>
<reference evidence="2 3" key="1">
    <citation type="submission" date="2016-03" db="EMBL/GenBank/DDBJ databases">
        <title>How can Kluyveromyces marxianus grow so fast - potential evolutionary course in Saccharomyces Complex revealed by comparative genomics.</title>
        <authorList>
            <person name="Mo W."/>
            <person name="Lu W."/>
            <person name="Yang X."/>
            <person name="Qi J."/>
            <person name="Lv H."/>
        </authorList>
    </citation>
    <scope>NUCLEOTIDE SEQUENCE [LARGE SCALE GENOMIC DNA]</scope>
    <source>
        <strain evidence="2 3">FIM1</strain>
    </source>
</reference>
<proteinExistence type="predicted"/>
<sequence length="276" mass="30683">MALDEFLYGLRSFKQPSEQSSFRDLPLIDNLRQELVKSKTNKKGKSSVFSVGKNNNRKRSKPEKSLIPLAAYTCHSEKPIIVGNSCADTNAINILNKTTLMLIGTLGHNSLRPIGIDKTLKELEDSDTHERDQPAGPRNGDHISGSVQRHNVYQQSSSFIIQGDHSHLHNVLANDAGDPSEEEADQSYDYDAYEQENESMVERVRETYVENSQLIDASYVQRSRRADDAPPLMHDNDDSGHESPSLTISEAVEAGAQGSRISSLTERLTAAMNEEL</sequence>
<reference evidence="2 3" key="2">
    <citation type="submission" date="2019-11" db="EMBL/GenBank/DDBJ databases">
        <authorList>
            <person name="Lu H."/>
        </authorList>
    </citation>
    <scope>NUCLEOTIDE SEQUENCE [LARGE SCALE GENOMIC DNA]</scope>
    <source>
        <strain evidence="2 3">FIM1</strain>
    </source>
</reference>
<evidence type="ECO:0000313" key="2">
    <source>
        <dbReference type="EMBL" id="QGN17413.1"/>
    </source>
</evidence>
<feature type="compositionally biased region" description="Basic and acidic residues" evidence="1">
    <location>
        <begin position="224"/>
        <end position="241"/>
    </location>
</feature>
<evidence type="ECO:0000256" key="1">
    <source>
        <dbReference type="SAM" id="MobiDB-lite"/>
    </source>
</evidence>